<dbReference type="SUPFAM" id="SSF55073">
    <property type="entry name" value="Nucleotide cyclase"/>
    <property type="match status" value="1"/>
</dbReference>
<dbReference type="InterPro" id="IPR035919">
    <property type="entry name" value="EAL_sf"/>
</dbReference>
<dbReference type="InterPro" id="IPR000160">
    <property type="entry name" value="GGDEF_dom"/>
</dbReference>
<reference evidence="4 5" key="1">
    <citation type="submission" date="2020-02" db="EMBL/GenBank/DDBJ databases">
        <title>Pseudoroseicyclus tamarix, sp. nov., isolated from offshore sediment of a Tamarix chinensis forest.</title>
        <authorList>
            <person name="Gai Y."/>
        </authorList>
    </citation>
    <scope>NUCLEOTIDE SEQUENCE [LARGE SCALE GENOMIC DNA]</scope>
    <source>
        <strain evidence="4 5">CLL3-39</strain>
    </source>
</reference>
<dbReference type="RefSeq" id="WP_163895747.1">
    <property type="nucleotide sequence ID" value="NZ_JAAFYS010000004.1"/>
</dbReference>
<keyword evidence="1" id="KW-0472">Membrane</keyword>
<dbReference type="EMBL" id="JAAGAB010000004">
    <property type="protein sequence ID" value="NDV02618.1"/>
    <property type="molecule type" value="Genomic_DNA"/>
</dbReference>
<dbReference type="SMART" id="SM00267">
    <property type="entry name" value="GGDEF"/>
    <property type="match status" value="1"/>
</dbReference>
<feature type="transmembrane region" description="Helical" evidence="1">
    <location>
        <begin position="32"/>
        <end position="65"/>
    </location>
</feature>
<dbReference type="CDD" id="cd01948">
    <property type="entry name" value="EAL"/>
    <property type="match status" value="1"/>
</dbReference>
<dbReference type="Gene3D" id="3.20.20.450">
    <property type="entry name" value="EAL domain"/>
    <property type="match status" value="1"/>
</dbReference>
<name>A0A6B2JWF3_9RHOB</name>
<dbReference type="CDD" id="cd01949">
    <property type="entry name" value="GGDEF"/>
    <property type="match status" value="1"/>
</dbReference>
<evidence type="ECO:0000259" key="3">
    <source>
        <dbReference type="PROSITE" id="PS50887"/>
    </source>
</evidence>
<dbReference type="PANTHER" id="PTHR33121:SF70">
    <property type="entry name" value="SIGNALING PROTEIN YKOW"/>
    <property type="match status" value="1"/>
</dbReference>
<dbReference type="SUPFAM" id="SSF141868">
    <property type="entry name" value="EAL domain-like"/>
    <property type="match status" value="1"/>
</dbReference>
<organism evidence="4 5">
    <name type="scientific">Pseudoroseicyclus tamaricis</name>
    <dbReference type="NCBI Taxonomy" id="2705421"/>
    <lineage>
        <taxon>Bacteria</taxon>
        <taxon>Pseudomonadati</taxon>
        <taxon>Pseudomonadota</taxon>
        <taxon>Alphaproteobacteria</taxon>
        <taxon>Rhodobacterales</taxon>
        <taxon>Paracoccaceae</taxon>
        <taxon>Pseudoroseicyclus</taxon>
    </lineage>
</organism>
<dbReference type="InterPro" id="IPR050706">
    <property type="entry name" value="Cyclic-di-GMP_PDE-like"/>
</dbReference>
<evidence type="ECO:0000256" key="1">
    <source>
        <dbReference type="SAM" id="Phobius"/>
    </source>
</evidence>
<feature type="domain" description="EAL" evidence="2">
    <location>
        <begin position="383"/>
        <end position="638"/>
    </location>
</feature>
<dbReference type="InterPro" id="IPR001633">
    <property type="entry name" value="EAL_dom"/>
</dbReference>
<dbReference type="AlphaFoldDB" id="A0A6B2JWF3"/>
<protein>
    <submittedName>
        <fullName evidence="4">EAL domain-containing protein</fullName>
    </submittedName>
</protein>
<dbReference type="Pfam" id="PF00563">
    <property type="entry name" value="EAL"/>
    <property type="match status" value="1"/>
</dbReference>
<dbReference type="Pfam" id="PF00990">
    <property type="entry name" value="GGDEF"/>
    <property type="match status" value="1"/>
</dbReference>
<feature type="transmembrane region" description="Helical" evidence="1">
    <location>
        <begin position="106"/>
        <end position="125"/>
    </location>
</feature>
<dbReference type="Proteomes" id="UP000474757">
    <property type="component" value="Unassembled WGS sequence"/>
</dbReference>
<dbReference type="Gene3D" id="3.30.70.270">
    <property type="match status" value="1"/>
</dbReference>
<evidence type="ECO:0000313" key="5">
    <source>
        <dbReference type="Proteomes" id="UP000474757"/>
    </source>
</evidence>
<dbReference type="GO" id="GO:0071111">
    <property type="term" value="F:cyclic-guanylate-specific phosphodiesterase activity"/>
    <property type="evidence" value="ECO:0007669"/>
    <property type="project" value="InterPro"/>
</dbReference>
<comment type="caution">
    <text evidence="4">The sequence shown here is derived from an EMBL/GenBank/DDBJ whole genome shotgun (WGS) entry which is preliminary data.</text>
</comment>
<dbReference type="InterPro" id="IPR029787">
    <property type="entry name" value="Nucleotide_cyclase"/>
</dbReference>
<dbReference type="NCBIfam" id="TIGR00254">
    <property type="entry name" value="GGDEF"/>
    <property type="match status" value="1"/>
</dbReference>
<dbReference type="PANTHER" id="PTHR33121">
    <property type="entry name" value="CYCLIC DI-GMP PHOSPHODIESTERASE PDEF"/>
    <property type="match status" value="1"/>
</dbReference>
<evidence type="ECO:0000313" key="4">
    <source>
        <dbReference type="EMBL" id="NDV02618.1"/>
    </source>
</evidence>
<sequence length="646" mass="70706">MLRRLYENLRHETRFVIHIAARDVLKRLASMALILAVCIFGGVHWIAVAIIASITIGGEIIALILHKRRPEREQDMSFGFVISMWWTNIATTIAFLWPAVLLASEPSIALLLGGFMWMFGVYVHISNSYVALPLYNWSMMIPSFGAAAAVLAAAIETTYQPGGSAEWWVAGALMIVYAANTFETMTMQKDTQRALAAARAEANARLRALEHMTRHDGLTGLLTRRAFDEALARRLSPARGKPQGAVYLIDLDGFKPINDSFSHEAGDRVLIAISARMRELAGPDGLSARFGGDEFALALPGITDAEEAEAFALSLARRLEAPIEFRGKFLRVTASIGIAIAGEGLSTVSAVCAAADQAMYRAKSDTEARSVLYDPSHFRPRPSLQERQAVIEALQAGDIRPWYQPKVRLDSGEIVGFEALARWEDGERGVLLPGRFLPLINEFGLQGDFLHCIASHVLADVASLLKEGLDPGRVSLNVPEVALATLSGRQELQRLLDDAPEAARHITFEITEDVFIARAGSMIQKSVAEFRRAGVRISLDDFGTGFASFQHLRQLEFDELKIDMSFVQGLGVDPSVEVLLAGFLQIAGGLGVSVIAEGVETDDQRAQLLRLGCVFGQGWRFGRAAPLEEARIRLFAEMSRPYGTTA</sequence>
<keyword evidence="1" id="KW-1133">Transmembrane helix</keyword>
<feature type="domain" description="GGDEF" evidence="3">
    <location>
        <begin position="242"/>
        <end position="375"/>
    </location>
</feature>
<feature type="transmembrane region" description="Helical" evidence="1">
    <location>
        <begin position="137"/>
        <end position="155"/>
    </location>
</feature>
<feature type="transmembrane region" description="Helical" evidence="1">
    <location>
        <begin position="77"/>
        <end position="100"/>
    </location>
</feature>
<dbReference type="PROSITE" id="PS50883">
    <property type="entry name" value="EAL"/>
    <property type="match status" value="1"/>
</dbReference>
<dbReference type="InterPro" id="IPR043128">
    <property type="entry name" value="Rev_trsase/Diguanyl_cyclase"/>
</dbReference>
<dbReference type="PROSITE" id="PS50887">
    <property type="entry name" value="GGDEF"/>
    <property type="match status" value="1"/>
</dbReference>
<dbReference type="SMART" id="SM00052">
    <property type="entry name" value="EAL"/>
    <property type="match status" value="1"/>
</dbReference>
<evidence type="ECO:0000259" key="2">
    <source>
        <dbReference type="PROSITE" id="PS50883"/>
    </source>
</evidence>
<accession>A0A6B2JWF3</accession>
<keyword evidence="5" id="KW-1185">Reference proteome</keyword>
<gene>
    <name evidence="4" type="ORF">GZA08_16740</name>
</gene>
<keyword evidence="1" id="KW-0812">Transmembrane</keyword>
<proteinExistence type="predicted"/>